<dbReference type="Gene3D" id="3.40.50.300">
    <property type="entry name" value="P-loop containing nucleotide triphosphate hydrolases"/>
    <property type="match status" value="1"/>
</dbReference>
<dbReference type="SUPFAM" id="SSF52540">
    <property type="entry name" value="P-loop containing nucleoside triphosphate hydrolases"/>
    <property type="match status" value="1"/>
</dbReference>
<dbReference type="EMBL" id="CADCUG010000150">
    <property type="protein sequence ID" value="CAA9356799.1"/>
    <property type="molecule type" value="Genomic_DNA"/>
</dbReference>
<keyword evidence="3" id="KW-0067">ATP-binding</keyword>
<dbReference type="InterPro" id="IPR006073">
    <property type="entry name" value="GTP-bd"/>
</dbReference>
<evidence type="ECO:0000313" key="3">
    <source>
        <dbReference type="EMBL" id="CAA9356799.1"/>
    </source>
</evidence>
<dbReference type="GO" id="GO:0005524">
    <property type="term" value="F:ATP binding"/>
    <property type="evidence" value="ECO:0007669"/>
    <property type="project" value="UniProtKB-KW"/>
</dbReference>
<organism evidence="3">
    <name type="scientific">uncultured Nocardioidaceae bacterium</name>
    <dbReference type="NCBI Taxonomy" id="253824"/>
    <lineage>
        <taxon>Bacteria</taxon>
        <taxon>Bacillati</taxon>
        <taxon>Actinomycetota</taxon>
        <taxon>Actinomycetes</taxon>
        <taxon>Propionibacteriales</taxon>
        <taxon>Nocardioidaceae</taxon>
        <taxon>environmental samples</taxon>
    </lineage>
</organism>
<keyword evidence="1" id="KW-0812">Transmembrane</keyword>
<evidence type="ECO:0000256" key="1">
    <source>
        <dbReference type="SAM" id="Phobius"/>
    </source>
</evidence>
<evidence type="ECO:0000259" key="2">
    <source>
        <dbReference type="Pfam" id="PF01926"/>
    </source>
</evidence>
<proteinExistence type="predicted"/>
<dbReference type="PANTHER" id="PTHR42698:SF1">
    <property type="entry name" value="GTPASE ERA, MITOCHONDRIAL"/>
    <property type="match status" value="1"/>
</dbReference>
<dbReference type="GO" id="GO:0005525">
    <property type="term" value="F:GTP binding"/>
    <property type="evidence" value="ECO:0007669"/>
    <property type="project" value="InterPro"/>
</dbReference>
<feature type="transmembrane region" description="Helical" evidence="1">
    <location>
        <begin position="435"/>
        <end position="457"/>
    </location>
</feature>
<feature type="transmembrane region" description="Helical" evidence="1">
    <location>
        <begin position="477"/>
        <end position="498"/>
    </location>
</feature>
<keyword evidence="1" id="KW-1133">Transmembrane helix</keyword>
<name>A0A6J4ME28_9ACTN</name>
<feature type="domain" description="G" evidence="2">
    <location>
        <begin position="68"/>
        <end position="205"/>
    </location>
</feature>
<gene>
    <name evidence="3" type="ORF">AVDCRST_MAG29-2639</name>
</gene>
<dbReference type="GO" id="GO:0000028">
    <property type="term" value="P:ribosomal small subunit assembly"/>
    <property type="evidence" value="ECO:0007669"/>
    <property type="project" value="TreeGrafter"/>
</dbReference>
<protein>
    <submittedName>
        <fullName evidence="3">Putative ATP-binding membrane protein</fullName>
    </submittedName>
</protein>
<keyword evidence="3" id="KW-0547">Nucleotide-binding</keyword>
<keyword evidence="1" id="KW-0472">Membrane</keyword>
<accession>A0A6J4ME28</accession>
<dbReference type="InterPro" id="IPR005662">
    <property type="entry name" value="GTPase_Era-like"/>
</dbReference>
<dbReference type="Pfam" id="PF01926">
    <property type="entry name" value="MMR_HSR1"/>
    <property type="match status" value="1"/>
</dbReference>
<dbReference type="AlphaFoldDB" id="A0A6J4ME28"/>
<dbReference type="GO" id="GO:0043024">
    <property type="term" value="F:ribosomal small subunit binding"/>
    <property type="evidence" value="ECO:0007669"/>
    <property type="project" value="TreeGrafter"/>
</dbReference>
<sequence>MSRPGLAAGVRRALGRPARDRLEEQVQALAEAVHEADGRLDPQTLARAREVVDRSQERLRLSGEHTVVTLAGATGSGKSSLFNRLARTDHARVGVRRPTTSRALACTWSADGAGELLDWLGVDIRHQVDTSAGGDAARLQGLLLLDLPDHDSTEVAHHVEMERMVARADLLVWVLDPQKYADAAIHERFLRPLATHADVMLVVLNHVDAVPAGQRAATLNDIRRLLREDGLADVPLLATSALTGEGIDELVDLLASRVSAQRARRARLAADVSGAAEAISAAHGEQSSTALTTRSSHAPLVDAMSEAAGVPVLTRAVERSAAARARRETGWPATRWISRLRPDPLRRLGVGSGETPALVRSSVPEPTPVQQARVDTAVRDLADSAGRGLSPPWVQAVRQASVSRRDDLPDALDQALVGADVDLSPRSWWWTPVRLLQWLLLVLAVAGAGWLLVLAVMGYLQLPVPDPPRTNGLPVPTLMLITGALGGIVVAAIARLVARWSARRWAGKAERQWRTRVAEVAQSHVIAPMQAELDAHERVSAALHSALQR</sequence>
<dbReference type="GO" id="GO:0019843">
    <property type="term" value="F:rRNA binding"/>
    <property type="evidence" value="ECO:0007669"/>
    <property type="project" value="TreeGrafter"/>
</dbReference>
<dbReference type="GO" id="GO:0005829">
    <property type="term" value="C:cytosol"/>
    <property type="evidence" value="ECO:0007669"/>
    <property type="project" value="TreeGrafter"/>
</dbReference>
<dbReference type="PANTHER" id="PTHR42698">
    <property type="entry name" value="GTPASE ERA"/>
    <property type="match status" value="1"/>
</dbReference>
<dbReference type="InterPro" id="IPR027417">
    <property type="entry name" value="P-loop_NTPase"/>
</dbReference>
<reference evidence="3" key="1">
    <citation type="submission" date="2020-02" db="EMBL/GenBank/DDBJ databases">
        <authorList>
            <person name="Meier V. D."/>
        </authorList>
    </citation>
    <scope>NUCLEOTIDE SEQUENCE</scope>
    <source>
        <strain evidence="3">AVDCRST_MAG29</strain>
    </source>
</reference>